<reference evidence="1 2" key="1">
    <citation type="submission" date="2016-03" db="EMBL/GenBank/DDBJ databases">
        <title>Choanephora cucurbitarum.</title>
        <authorList>
            <person name="Min B."/>
            <person name="Park H."/>
            <person name="Park J.-H."/>
            <person name="Shin H.-D."/>
            <person name="Choi I.-G."/>
        </authorList>
    </citation>
    <scope>NUCLEOTIDE SEQUENCE [LARGE SCALE GENOMIC DNA]</scope>
    <source>
        <strain evidence="1 2">KUS-F28377</strain>
    </source>
</reference>
<dbReference type="EMBL" id="LUGH01000047">
    <property type="protein sequence ID" value="OBZ90472.1"/>
    <property type="molecule type" value="Genomic_DNA"/>
</dbReference>
<evidence type="ECO:0000313" key="2">
    <source>
        <dbReference type="Proteomes" id="UP000093000"/>
    </source>
</evidence>
<keyword evidence="2" id="KW-1185">Reference proteome</keyword>
<evidence type="ECO:0000313" key="1">
    <source>
        <dbReference type="EMBL" id="OBZ90472.1"/>
    </source>
</evidence>
<accession>A0A1C7NMV7</accession>
<sequence>MKPHSNWTNDNELTQSVRSSLRRKQEMEDIISMIIAVSPNKNKWEAKSNSVKAVHILLVPKILFYHKADCYLKRYIVLLIGV</sequence>
<protein>
    <submittedName>
        <fullName evidence="1">Uncharacterized protein</fullName>
    </submittedName>
</protein>
<dbReference type="Proteomes" id="UP000093000">
    <property type="component" value="Unassembled WGS sequence"/>
</dbReference>
<name>A0A1C7NMV7_9FUNG</name>
<dbReference type="AlphaFoldDB" id="A0A1C7NMV7"/>
<dbReference type="InParanoid" id="A0A1C7NMV7"/>
<proteinExistence type="predicted"/>
<comment type="caution">
    <text evidence="1">The sequence shown here is derived from an EMBL/GenBank/DDBJ whole genome shotgun (WGS) entry which is preliminary data.</text>
</comment>
<organism evidence="1 2">
    <name type="scientific">Choanephora cucurbitarum</name>
    <dbReference type="NCBI Taxonomy" id="101091"/>
    <lineage>
        <taxon>Eukaryota</taxon>
        <taxon>Fungi</taxon>
        <taxon>Fungi incertae sedis</taxon>
        <taxon>Mucoromycota</taxon>
        <taxon>Mucoromycotina</taxon>
        <taxon>Mucoromycetes</taxon>
        <taxon>Mucorales</taxon>
        <taxon>Mucorineae</taxon>
        <taxon>Choanephoraceae</taxon>
        <taxon>Choanephoroideae</taxon>
        <taxon>Choanephora</taxon>
    </lineage>
</organism>
<gene>
    <name evidence="1" type="ORF">A0J61_01478</name>
</gene>